<evidence type="ECO:0000313" key="2">
    <source>
        <dbReference type="Proteomes" id="UP001324427"/>
    </source>
</evidence>
<name>A0AAV9J3X9_9PEZI</name>
<accession>A0AAV9J3X9</accession>
<protein>
    <submittedName>
        <fullName evidence="1">Uncharacterized protein</fullName>
    </submittedName>
</protein>
<proteinExistence type="predicted"/>
<dbReference type="EMBL" id="JAVFHQ010000102">
    <property type="protein sequence ID" value="KAK4539300.1"/>
    <property type="molecule type" value="Genomic_DNA"/>
</dbReference>
<dbReference type="AlphaFoldDB" id="A0AAV9J3X9"/>
<dbReference type="Proteomes" id="UP001324427">
    <property type="component" value="Unassembled WGS sequence"/>
</dbReference>
<reference evidence="1 2" key="1">
    <citation type="submission" date="2021-11" db="EMBL/GenBank/DDBJ databases">
        <title>Black yeast isolated from Biological Soil Crust.</title>
        <authorList>
            <person name="Kurbessoian T."/>
        </authorList>
    </citation>
    <scope>NUCLEOTIDE SEQUENCE [LARGE SCALE GENOMIC DNA]</scope>
    <source>
        <strain evidence="1 2">CCFEE 5522</strain>
    </source>
</reference>
<organism evidence="1 2">
    <name type="scientific">Oleoguttula mirabilis</name>
    <dbReference type="NCBI Taxonomy" id="1507867"/>
    <lineage>
        <taxon>Eukaryota</taxon>
        <taxon>Fungi</taxon>
        <taxon>Dikarya</taxon>
        <taxon>Ascomycota</taxon>
        <taxon>Pezizomycotina</taxon>
        <taxon>Dothideomycetes</taxon>
        <taxon>Dothideomycetidae</taxon>
        <taxon>Mycosphaerellales</taxon>
        <taxon>Teratosphaeriaceae</taxon>
        <taxon>Oleoguttula</taxon>
    </lineage>
</organism>
<sequence length="111" mass="12239">MSAATHVLTTFELLEADGQAMLRWATDGADEINITVKMNPLFGSVLGLTQTEFIRVHDDLKAGSWEDMHITSPPAYAVEFVCVFYTSCGDMRRAGEEYVRSDDGSGVRMVS</sequence>
<gene>
    <name evidence="1" type="ORF">LTR36_000793</name>
</gene>
<comment type="caution">
    <text evidence="1">The sequence shown here is derived from an EMBL/GenBank/DDBJ whole genome shotgun (WGS) entry which is preliminary data.</text>
</comment>
<evidence type="ECO:0000313" key="1">
    <source>
        <dbReference type="EMBL" id="KAK4539300.1"/>
    </source>
</evidence>
<keyword evidence="2" id="KW-1185">Reference proteome</keyword>